<dbReference type="RefSeq" id="WP_120199829.1">
    <property type="nucleotide sequence ID" value="NZ_RAQJ01000001.1"/>
</dbReference>
<proteinExistence type="predicted"/>
<dbReference type="EMBL" id="RAQJ01000001">
    <property type="protein sequence ID" value="RKE98627.1"/>
    <property type="molecule type" value="Genomic_DNA"/>
</dbReference>
<evidence type="ECO:0000313" key="2">
    <source>
        <dbReference type="EMBL" id="RKE98627.1"/>
    </source>
</evidence>
<feature type="transmembrane region" description="Helical" evidence="1">
    <location>
        <begin position="66"/>
        <end position="89"/>
    </location>
</feature>
<keyword evidence="1" id="KW-1133">Transmembrane helix</keyword>
<keyword evidence="1" id="KW-0472">Membrane</keyword>
<dbReference type="OrthoDB" id="6384283at2"/>
<dbReference type="AlphaFoldDB" id="A0A420DWN1"/>
<sequence>MKNTIIKYGSYGLLVAIILFLLVLWLGQGMSYTTQEVFGYITMLASLSFIFFGIKHYRDHVNQGILSFGNGFVIGLLIAVFVGLGIGIADYIYTTIINPDFATEYLDKTLSTMKETMSTEEFEKQKDILVKQMDDYGGSGFMAFIMFITVVMIGLIISLISSLILQQKK</sequence>
<reference evidence="2 3" key="1">
    <citation type="submission" date="2018-09" db="EMBL/GenBank/DDBJ databases">
        <title>Genomic Encyclopedia of Archaeal and Bacterial Type Strains, Phase II (KMG-II): from individual species to whole genera.</title>
        <authorList>
            <person name="Goeker M."/>
        </authorList>
    </citation>
    <scope>NUCLEOTIDE SEQUENCE [LARGE SCALE GENOMIC DNA]</scope>
    <source>
        <strain evidence="2 3">DSM 26283</strain>
    </source>
</reference>
<evidence type="ECO:0000313" key="3">
    <source>
        <dbReference type="Proteomes" id="UP000284892"/>
    </source>
</evidence>
<feature type="transmembrane region" description="Helical" evidence="1">
    <location>
        <begin position="37"/>
        <end position="54"/>
    </location>
</feature>
<dbReference type="Pfam" id="PF13858">
    <property type="entry name" value="DUF4199"/>
    <property type="match status" value="1"/>
</dbReference>
<gene>
    <name evidence="2" type="ORF">BXY80_0719</name>
</gene>
<comment type="caution">
    <text evidence="2">The sequence shown here is derived from an EMBL/GenBank/DDBJ whole genome shotgun (WGS) entry which is preliminary data.</text>
</comment>
<protein>
    <submittedName>
        <fullName evidence="2">Uncharacterized protein DUF4199</fullName>
    </submittedName>
</protein>
<feature type="transmembrane region" description="Helical" evidence="1">
    <location>
        <begin position="12"/>
        <end position="31"/>
    </location>
</feature>
<evidence type="ECO:0000256" key="1">
    <source>
        <dbReference type="SAM" id="Phobius"/>
    </source>
</evidence>
<accession>A0A420DWN1</accession>
<name>A0A420DWN1_9FLAO</name>
<feature type="transmembrane region" description="Helical" evidence="1">
    <location>
        <begin position="141"/>
        <end position="165"/>
    </location>
</feature>
<dbReference type="Proteomes" id="UP000284892">
    <property type="component" value="Unassembled WGS sequence"/>
</dbReference>
<keyword evidence="1" id="KW-0812">Transmembrane</keyword>
<dbReference type="InterPro" id="IPR025250">
    <property type="entry name" value="DUF4199"/>
</dbReference>
<organism evidence="2 3">
    <name type="scientific">Ichthyenterobacterium magnum</name>
    <dbReference type="NCBI Taxonomy" id="1230530"/>
    <lineage>
        <taxon>Bacteria</taxon>
        <taxon>Pseudomonadati</taxon>
        <taxon>Bacteroidota</taxon>
        <taxon>Flavobacteriia</taxon>
        <taxon>Flavobacteriales</taxon>
        <taxon>Flavobacteriaceae</taxon>
        <taxon>Ichthyenterobacterium</taxon>
    </lineage>
</organism>
<keyword evidence="3" id="KW-1185">Reference proteome</keyword>